<evidence type="ECO:0000313" key="11">
    <source>
        <dbReference type="Proteomes" id="UP000190409"/>
    </source>
</evidence>
<evidence type="ECO:0008006" key="12">
    <source>
        <dbReference type="Google" id="ProtNLM"/>
    </source>
</evidence>
<sequence length="251" mass="29592">MTQATFRQQYTIPYFLCDRKQTIHLSMLVNYMLKVSGEQTAQIASEQQQTFFHEQNRSWIILAYEFDIKRLPRRDETVTFETYASEYNHLFCYREFKVYDEQENLIVATTATFGIMDLTKRKIVRIPEAVAVPYQATYNKQIRRTNKLEPLQTEQALHKAYLVRYTDIDQNNHVNNSVYLTWMLDALEADFLTRHDVCSGVIKFEKEVSQAEQVSSYVQTTIEDDTIRTDHAIQSSTVTNARASFYWQRSV</sequence>
<proteinExistence type="inferred from homology"/>
<evidence type="ECO:0000256" key="2">
    <source>
        <dbReference type="ARBA" id="ARBA00022516"/>
    </source>
</evidence>
<accession>A0A1S8KN92</accession>
<dbReference type="AlphaFoldDB" id="A0A1S8KN92"/>
<dbReference type="InterPro" id="IPR029069">
    <property type="entry name" value="HotDog_dom_sf"/>
</dbReference>
<evidence type="ECO:0000256" key="1">
    <source>
        <dbReference type="ARBA" id="ARBA00006500"/>
    </source>
</evidence>
<dbReference type="EMBL" id="MUYF01000003">
    <property type="protein sequence ID" value="OOL81021.1"/>
    <property type="molecule type" value="Genomic_DNA"/>
</dbReference>
<evidence type="ECO:0000256" key="3">
    <source>
        <dbReference type="ARBA" id="ARBA00022801"/>
    </source>
</evidence>
<dbReference type="RefSeq" id="WP_077862526.1">
    <property type="nucleotide sequence ID" value="NZ_CP040418.1"/>
</dbReference>
<comment type="similarity">
    <text evidence="1">Belongs to the acyl-ACP thioesterase family.</text>
</comment>
<dbReference type="InterPro" id="IPR049427">
    <property type="entry name" value="Acyl-ACP_TE_C"/>
</dbReference>
<dbReference type="Pfam" id="PF20791">
    <property type="entry name" value="Acyl-ACP_TE_C"/>
    <property type="match status" value="1"/>
</dbReference>
<evidence type="ECO:0000259" key="9">
    <source>
        <dbReference type="Pfam" id="PF20791"/>
    </source>
</evidence>
<keyword evidence="4" id="KW-0276">Fatty acid metabolism</keyword>
<dbReference type="Gene3D" id="3.10.129.10">
    <property type="entry name" value="Hotdog Thioesterase"/>
    <property type="match status" value="1"/>
</dbReference>
<keyword evidence="6" id="KW-0443">Lipid metabolism</keyword>
<dbReference type="CDD" id="cd00586">
    <property type="entry name" value="4HBT"/>
    <property type="match status" value="1"/>
</dbReference>
<keyword evidence="7" id="KW-0275">Fatty acid biosynthesis</keyword>
<evidence type="ECO:0000256" key="5">
    <source>
        <dbReference type="ARBA" id="ARBA00022946"/>
    </source>
</evidence>
<feature type="domain" description="Acyl-ACP thioesterase-like C-terminal" evidence="9">
    <location>
        <begin position="153"/>
        <end position="248"/>
    </location>
</feature>
<dbReference type="InterPro" id="IPR045023">
    <property type="entry name" value="FATA/B"/>
</dbReference>
<dbReference type="Proteomes" id="UP000190409">
    <property type="component" value="Unassembled WGS sequence"/>
</dbReference>
<dbReference type="InterPro" id="IPR002864">
    <property type="entry name" value="Acyl-ACP_thioesterase_NHD"/>
</dbReference>
<dbReference type="GO" id="GO:0000036">
    <property type="term" value="F:acyl carrier activity"/>
    <property type="evidence" value="ECO:0007669"/>
    <property type="project" value="TreeGrafter"/>
</dbReference>
<comment type="caution">
    <text evidence="10">The sequence shown here is derived from an EMBL/GenBank/DDBJ whole genome shotgun (WGS) entry which is preliminary data.</text>
</comment>
<dbReference type="PANTHER" id="PTHR31727">
    <property type="entry name" value="OLEOYL-ACYL CARRIER PROTEIN THIOESTERASE 1, CHLOROPLASTIC"/>
    <property type="match status" value="1"/>
</dbReference>
<gene>
    <name evidence="10" type="ORF">BWX42_03990</name>
</gene>
<evidence type="ECO:0000256" key="4">
    <source>
        <dbReference type="ARBA" id="ARBA00022832"/>
    </source>
</evidence>
<reference evidence="10 11" key="1">
    <citation type="submission" date="2017-01" db="EMBL/GenBank/DDBJ databases">
        <title>Complete Genome Sequence of Dolosigranulum pigrum isolated from a Patient with interstitial lung disease.</title>
        <authorList>
            <person name="Mukhopadhyay R."/>
            <person name="Joaquin J."/>
            <person name="Hogue R."/>
            <person name="Fitzgerald S."/>
            <person name="Jospin G."/>
            <person name="Eisen J.A."/>
            <person name="Chaturvedi V."/>
        </authorList>
    </citation>
    <scope>NUCLEOTIDE SEQUENCE [LARGE SCALE GENOMIC DNA]</scope>
    <source>
        <strain evidence="10 11">15S00348</strain>
    </source>
</reference>
<feature type="domain" description="Acyl-ACP thioesterase N-terminal hotdog" evidence="8">
    <location>
        <begin position="5"/>
        <end position="133"/>
    </location>
</feature>
<keyword evidence="5" id="KW-0809">Transit peptide</keyword>
<evidence type="ECO:0000259" key="8">
    <source>
        <dbReference type="Pfam" id="PF01643"/>
    </source>
</evidence>
<evidence type="ECO:0000256" key="7">
    <source>
        <dbReference type="ARBA" id="ARBA00023160"/>
    </source>
</evidence>
<dbReference type="SUPFAM" id="SSF54637">
    <property type="entry name" value="Thioesterase/thiol ester dehydrase-isomerase"/>
    <property type="match status" value="2"/>
</dbReference>
<evidence type="ECO:0000313" key="10">
    <source>
        <dbReference type="EMBL" id="OOL81021.1"/>
    </source>
</evidence>
<dbReference type="Pfam" id="PF01643">
    <property type="entry name" value="Acyl-ACP_TE"/>
    <property type="match status" value="1"/>
</dbReference>
<protein>
    <recommendedName>
        <fullName evidence="12">Acyl-ACP thioesterase</fullName>
    </recommendedName>
</protein>
<keyword evidence="2" id="KW-0444">Lipid biosynthesis</keyword>
<dbReference type="PANTHER" id="PTHR31727:SF6">
    <property type="entry name" value="OLEOYL-ACYL CARRIER PROTEIN THIOESTERASE 1, CHLOROPLASTIC"/>
    <property type="match status" value="1"/>
</dbReference>
<evidence type="ECO:0000256" key="6">
    <source>
        <dbReference type="ARBA" id="ARBA00023098"/>
    </source>
</evidence>
<dbReference type="GO" id="GO:0016297">
    <property type="term" value="F:fatty acyl-[ACP] hydrolase activity"/>
    <property type="evidence" value="ECO:0007669"/>
    <property type="project" value="InterPro"/>
</dbReference>
<keyword evidence="3" id="KW-0378">Hydrolase</keyword>
<organism evidence="10 11">
    <name type="scientific">Dolosigranulum pigrum</name>
    <dbReference type="NCBI Taxonomy" id="29394"/>
    <lineage>
        <taxon>Bacteria</taxon>
        <taxon>Bacillati</taxon>
        <taxon>Bacillota</taxon>
        <taxon>Bacilli</taxon>
        <taxon>Lactobacillales</taxon>
        <taxon>Carnobacteriaceae</taxon>
        <taxon>Dolosigranulum</taxon>
    </lineage>
</organism>
<name>A0A1S8KN92_9LACT</name>